<dbReference type="GO" id="GO:0009318">
    <property type="term" value="C:exodeoxyribonuclease VII complex"/>
    <property type="evidence" value="ECO:0007669"/>
    <property type="project" value="UniProtKB-UniRule"/>
</dbReference>
<comment type="subunit">
    <text evidence="6">Heterooligomer composed of large and small subunits.</text>
</comment>
<evidence type="ECO:0000256" key="4">
    <source>
        <dbReference type="ARBA" id="ARBA00022801"/>
    </source>
</evidence>
<dbReference type="GO" id="GO:0008855">
    <property type="term" value="F:exodeoxyribonuclease VII activity"/>
    <property type="evidence" value="ECO:0007669"/>
    <property type="project" value="UniProtKB-UniRule"/>
</dbReference>
<dbReference type="HAMAP" id="MF_00337">
    <property type="entry name" value="Exonuc_7_S"/>
    <property type="match status" value="1"/>
</dbReference>
<keyword evidence="9" id="KW-1185">Reference proteome</keyword>
<proteinExistence type="inferred from homology"/>
<dbReference type="NCBIfam" id="TIGR01280">
    <property type="entry name" value="xseB"/>
    <property type="match status" value="1"/>
</dbReference>
<keyword evidence="2 6" id="KW-0963">Cytoplasm</keyword>
<dbReference type="Gene3D" id="1.10.287.1040">
    <property type="entry name" value="Exonuclease VII, small subunit"/>
    <property type="match status" value="1"/>
</dbReference>
<dbReference type="RefSeq" id="WP_184207130.1">
    <property type="nucleotide sequence ID" value="NZ_JACHIF010000002.1"/>
</dbReference>
<dbReference type="GO" id="GO:0005829">
    <property type="term" value="C:cytosol"/>
    <property type="evidence" value="ECO:0007669"/>
    <property type="project" value="TreeGrafter"/>
</dbReference>
<feature type="compositionally biased region" description="Acidic residues" evidence="7">
    <location>
        <begin position="103"/>
        <end position="113"/>
    </location>
</feature>
<evidence type="ECO:0000256" key="6">
    <source>
        <dbReference type="HAMAP-Rule" id="MF_00337"/>
    </source>
</evidence>
<feature type="region of interest" description="Disordered" evidence="7">
    <location>
        <begin position="68"/>
        <end position="113"/>
    </location>
</feature>
<evidence type="ECO:0000256" key="2">
    <source>
        <dbReference type="ARBA" id="ARBA00022490"/>
    </source>
</evidence>
<evidence type="ECO:0000256" key="5">
    <source>
        <dbReference type="ARBA" id="ARBA00022839"/>
    </source>
</evidence>
<comment type="function">
    <text evidence="6">Bidirectionally degrades single-stranded DNA into large acid-insoluble oligonucleotides, which are then degraded further into small acid-soluble oligonucleotides.</text>
</comment>
<name>A0A7W8DPN4_9BACT</name>
<keyword evidence="4 6" id="KW-0378">Hydrolase</keyword>
<dbReference type="PANTHER" id="PTHR34137:SF1">
    <property type="entry name" value="EXODEOXYRIBONUCLEASE 7 SMALL SUBUNIT"/>
    <property type="match status" value="1"/>
</dbReference>
<dbReference type="InterPro" id="IPR037004">
    <property type="entry name" value="Exonuc_VII_ssu_sf"/>
</dbReference>
<dbReference type="Proteomes" id="UP000534294">
    <property type="component" value="Unassembled WGS sequence"/>
</dbReference>
<dbReference type="EMBL" id="JACHIF010000002">
    <property type="protein sequence ID" value="MBB5037340.1"/>
    <property type="molecule type" value="Genomic_DNA"/>
</dbReference>
<keyword evidence="5 6" id="KW-0269">Exonuclease</keyword>
<comment type="similarity">
    <text evidence="1 6">Belongs to the XseB family.</text>
</comment>
<accession>A0A7W8DPN4</accession>
<comment type="subcellular location">
    <subcellularLocation>
        <location evidence="6">Cytoplasm</location>
    </subcellularLocation>
</comment>
<evidence type="ECO:0000313" key="9">
    <source>
        <dbReference type="Proteomes" id="UP000534294"/>
    </source>
</evidence>
<dbReference type="PANTHER" id="PTHR34137">
    <property type="entry name" value="EXODEOXYRIBONUCLEASE 7 SMALL SUBUNIT"/>
    <property type="match status" value="1"/>
</dbReference>
<evidence type="ECO:0000256" key="3">
    <source>
        <dbReference type="ARBA" id="ARBA00022722"/>
    </source>
</evidence>
<evidence type="ECO:0000256" key="1">
    <source>
        <dbReference type="ARBA" id="ARBA00009998"/>
    </source>
</evidence>
<keyword evidence="3 6" id="KW-0540">Nuclease</keyword>
<sequence length="113" mass="12575">MSAAAPPESSFEQAMDRLEEIVALMEGDRMPLDEMVSSYEEGMGLLKVCRQRIEVARRRIEMITADAEGKPALAPFDPATATELPEDKPRATAPARKKKPAEPEEDTDDIRLF</sequence>
<evidence type="ECO:0000313" key="8">
    <source>
        <dbReference type="EMBL" id="MBB5037340.1"/>
    </source>
</evidence>
<dbReference type="Pfam" id="PF02609">
    <property type="entry name" value="Exonuc_VII_S"/>
    <property type="match status" value="1"/>
</dbReference>
<comment type="caution">
    <text evidence="8">The sequence shown here is derived from an EMBL/GenBank/DDBJ whole genome shotgun (WGS) entry which is preliminary data.</text>
</comment>
<organism evidence="8 9">
    <name type="scientific">Prosthecobacter dejongeii</name>
    <dbReference type="NCBI Taxonomy" id="48465"/>
    <lineage>
        <taxon>Bacteria</taxon>
        <taxon>Pseudomonadati</taxon>
        <taxon>Verrucomicrobiota</taxon>
        <taxon>Verrucomicrobiia</taxon>
        <taxon>Verrucomicrobiales</taxon>
        <taxon>Verrucomicrobiaceae</taxon>
        <taxon>Prosthecobacter</taxon>
    </lineage>
</organism>
<dbReference type="GO" id="GO:0006308">
    <property type="term" value="P:DNA catabolic process"/>
    <property type="evidence" value="ECO:0007669"/>
    <property type="project" value="UniProtKB-UniRule"/>
</dbReference>
<dbReference type="SUPFAM" id="SSF116842">
    <property type="entry name" value="XseB-like"/>
    <property type="match status" value="1"/>
</dbReference>
<dbReference type="EC" id="3.1.11.6" evidence="6"/>
<protein>
    <recommendedName>
        <fullName evidence="6">Exodeoxyribonuclease 7 small subunit</fullName>
        <ecNumber evidence="6">3.1.11.6</ecNumber>
    </recommendedName>
    <alternativeName>
        <fullName evidence="6">Exodeoxyribonuclease VII small subunit</fullName>
        <shortName evidence="6">Exonuclease VII small subunit</shortName>
    </alternativeName>
</protein>
<comment type="catalytic activity">
    <reaction evidence="6">
        <text>Exonucleolytic cleavage in either 5'- to 3'- or 3'- to 5'-direction to yield nucleoside 5'-phosphates.</text>
        <dbReference type="EC" id="3.1.11.6"/>
    </reaction>
</comment>
<dbReference type="InterPro" id="IPR003761">
    <property type="entry name" value="Exonuc_VII_S"/>
</dbReference>
<dbReference type="AlphaFoldDB" id="A0A7W8DPN4"/>
<gene>
    <name evidence="6" type="primary">xseB</name>
    <name evidence="8" type="ORF">HNQ64_001582</name>
</gene>
<reference evidence="8 9" key="1">
    <citation type="submission" date="2020-08" db="EMBL/GenBank/DDBJ databases">
        <title>Genomic Encyclopedia of Type Strains, Phase IV (KMG-IV): sequencing the most valuable type-strain genomes for metagenomic binning, comparative biology and taxonomic classification.</title>
        <authorList>
            <person name="Goeker M."/>
        </authorList>
    </citation>
    <scope>NUCLEOTIDE SEQUENCE [LARGE SCALE GENOMIC DNA]</scope>
    <source>
        <strain evidence="8 9">DSM 12251</strain>
    </source>
</reference>
<evidence type="ECO:0000256" key="7">
    <source>
        <dbReference type="SAM" id="MobiDB-lite"/>
    </source>
</evidence>